<dbReference type="InterPro" id="IPR051697">
    <property type="entry name" value="Patched_domain-protein"/>
</dbReference>
<keyword evidence="4 7" id="KW-1133">Transmembrane helix</keyword>
<evidence type="ECO:0000313" key="10">
    <source>
        <dbReference type="Proteomes" id="UP000024404"/>
    </source>
</evidence>
<comment type="subcellular location">
    <subcellularLocation>
        <location evidence="1">Membrane</location>
        <topology evidence="1">Multi-pass membrane protein</topology>
    </subcellularLocation>
</comment>
<proteinExistence type="inferred from homology"/>
<sequence length="877" mass="101351">MKQLESFNERFESLFIKSFYYHGLLVGRYPERFLIGSLLLTVICTTGLPSIKINLDLYKLFVPLDAPVRQEFERSTIFNKMPLGLSYRTHTNRIKRQIDILNDPVRIDVIRFYAIHEENANLLESRTLRRLYRYTNEIMNTTVEYNGEIYRFEDFCQKDPEDEKCSNELNVWLKQAEVLFQDGKANSNPNLQLSYPVMYLFNRPKDIGQVIYGVNVTGRKREISSAKVLTVHWYIHFESSPEKEKAYLAFRKELDKFWLSKRNESKIKFIPHNDKAMNDELLMIIETALPFAGVASLQLMLFVIISNYSRDIARSKPMEGYLAVISVILSLICTFGMLFRFGMPFNPVSCTVPFLILAVGVDDAFLMLGAWRTTDRSLSVEKRMAMTMSDAGLSITVTSVTDFGCFALGYFLCPIPAVSDFCLLTACGMLMDYLFQITFYASFMVYGGRREAEGGLISYCWRPRSKENVTSSHMQQPYIHRWFRDTYAPFILRKNVRVVSLLVYLVYAFLAVYGCVSIVVDISPRKYIRDDSPIQPFIHLADKYIWADNVMPTFHVMNPPDFRLAQSRARMNELIYRLEHTAYSIGRVSTNFWLWEYQRFLNDFPEVNYTKSFYEKKYLIDFFDQSDSQQYRAYVKMKRNVTDGEPCVAAFGFQTSFYGLDSWEKRHNELYRWRAMIAEYPDLDIFLAGIFSPFLIDQRKSIAPSSMQSIGSAISVMAILSVLFLSDKQSVFFMTWSLLSISMGVCGGLSLCGSDLDSVSMGCIVMAIGLAVDFSIHICYRYHRSSQQTANEKVRESLMVVGWPVIQAGASTAFSMMVLPLIPAYLIRVFFQTVLLVNFIGLTHALLWLPQLISSLDPCERVPLRFRYPVKEYEPQF</sequence>
<dbReference type="EnsemblMetazoa" id="OVOC2586.1">
    <property type="protein sequence ID" value="OVOC2586.1"/>
    <property type="gene ID" value="WBGene00239395"/>
</dbReference>
<keyword evidence="3 7" id="KW-0812">Transmembrane</keyword>
<dbReference type="EnsemblMetazoa" id="OVOC2586.2">
    <property type="protein sequence ID" value="OVOC2586.2"/>
    <property type="gene ID" value="WBGene00239395"/>
</dbReference>
<feature type="transmembrane region" description="Helical" evidence="7">
    <location>
        <begin position="732"/>
        <end position="753"/>
    </location>
</feature>
<keyword evidence="6" id="KW-0325">Glycoprotein</keyword>
<reference evidence="9" key="2">
    <citation type="submission" date="2018-02" db="UniProtKB">
        <authorList>
            <consortium name="EnsemblMetazoa"/>
        </authorList>
    </citation>
    <scope>IDENTIFICATION</scope>
</reference>
<feature type="transmembrane region" description="Helical" evidence="7">
    <location>
        <begin position="391"/>
        <end position="412"/>
    </location>
</feature>
<dbReference type="GO" id="GO:0090597">
    <property type="term" value="P:nematode male tail mating organ morphogenesis"/>
    <property type="evidence" value="ECO:0007669"/>
    <property type="project" value="EnsemblMetazoa"/>
</dbReference>
<evidence type="ECO:0000256" key="2">
    <source>
        <dbReference type="ARBA" id="ARBA00005585"/>
    </source>
</evidence>
<dbReference type="OMA" id="WIKHADV"/>
<evidence type="ECO:0000313" key="9">
    <source>
        <dbReference type="EnsemblMetazoa" id="OVOC2586.2"/>
    </source>
</evidence>
<protein>
    <submittedName>
        <fullName evidence="9">SSD domain-containing protein</fullName>
    </submittedName>
</protein>
<feature type="transmembrane region" description="Helical" evidence="7">
    <location>
        <begin position="801"/>
        <end position="823"/>
    </location>
</feature>
<dbReference type="PANTHER" id="PTHR10796:SF185">
    <property type="entry name" value="SSD DOMAIN-CONTAINING PROTEIN"/>
    <property type="match status" value="1"/>
</dbReference>
<evidence type="ECO:0000259" key="8">
    <source>
        <dbReference type="PROSITE" id="PS50156"/>
    </source>
</evidence>
<dbReference type="Gene3D" id="1.20.1640.10">
    <property type="entry name" value="Multidrug efflux transporter AcrB transmembrane domain"/>
    <property type="match status" value="2"/>
</dbReference>
<feature type="transmembrane region" description="Helical" evidence="7">
    <location>
        <begin position="759"/>
        <end position="780"/>
    </location>
</feature>
<feature type="transmembrane region" description="Helical" evidence="7">
    <location>
        <begin position="288"/>
        <end position="308"/>
    </location>
</feature>
<dbReference type="Proteomes" id="UP000024404">
    <property type="component" value="Unassembled WGS sequence"/>
</dbReference>
<dbReference type="GO" id="GO:0030659">
    <property type="term" value="C:cytoplasmic vesicle membrane"/>
    <property type="evidence" value="ECO:0007669"/>
    <property type="project" value="TreeGrafter"/>
</dbReference>
<feature type="transmembrane region" description="Helical" evidence="7">
    <location>
        <begin position="418"/>
        <end position="441"/>
    </location>
</feature>
<dbReference type="GO" id="GO:0005886">
    <property type="term" value="C:plasma membrane"/>
    <property type="evidence" value="ECO:0007669"/>
    <property type="project" value="TreeGrafter"/>
</dbReference>
<evidence type="ECO:0000256" key="1">
    <source>
        <dbReference type="ARBA" id="ARBA00004141"/>
    </source>
</evidence>
<feature type="transmembrane region" description="Helical" evidence="7">
    <location>
        <begin position="351"/>
        <end position="371"/>
    </location>
</feature>
<comment type="similarity">
    <text evidence="2">Belongs to the patched family.</text>
</comment>
<dbReference type="SUPFAM" id="SSF82866">
    <property type="entry name" value="Multidrug efflux transporter AcrB transmembrane domain"/>
    <property type="match status" value="2"/>
</dbReference>
<dbReference type="Pfam" id="PF02460">
    <property type="entry name" value="Patched"/>
    <property type="match status" value="1"/>
</dbReference>
<keyword evidence="5 7" id="KW-0472">Membrane</keyword>
<feature type="transmembrane region" description="Helical" evidence="7">
    <location>
        <begin position="829"/>
        <end position="849"/>
    </location>
</feature>
<dbReference type="STRING" id="6282.A0A2K6VV77"/>
<evidence type="ECO:0000256" key="3">
    <source>
        <dbReference type="ARBA" id="ARBA00022692"/>
    </source>
</evidence>
<reference evidence="10" key="1">
    <citation type="submission" date="2013-10" db="EMBL/GenBank/DDBJ databases">
        <title>Genome sequencing of Onchocerca volvulus.</title>
        <authorList>
            <person name="Cotton J."/>
            <person name="Tsai J."/>
            <person name="Stanley E."/>
            <person name="Tracey A."/>
            <person name="Holroyd N."/>
            <person name="Lustigman S."/>
            <person name="Berriman M."/>
        </authorList>
    </citation>
    <scope>NUCLEOTIDE SEQUENCE</scope>
</reference>
<feature type="domain" description="SSD" evidence="8">
    <location>
        <begin position="288"/>
        <end position="446"/>
    </location>
</feature>
<name>A0A2K6VV77_ONCVO</name>
<feature type="transmembrane region" description="Helical" evidence="7">
    <location>
        <begin position="320"/>
        <end position="339"/>
    </location>
</feature>
<feature type="transmembrane region" description="Helical" evidence="7">
    <location>
        <begin position="707"/>
        <end position="725"/>
    </location>
</feature>
<dbReference type="AlphaFoldDB" id="A0A2K6VV77"/>
<dbReference type="PROSITE" id="PS50156">
    <property type="entry name" value="SSD"/>
    <property type="match status" value="1"/>
</dbReference>
<feature type="transmembrane region" description="Helical" evidence="7">
    <location>
        <begin position="501"/>
        <end position="520"/>
    </location>
</feature>
<dbReference type="GO" id="GO:0018996">
    <property type="term" value="P:molting cycle, collagen and cuticulin-based cuticle"/>
    <property type="evidence" value="ECO:0007669"/>
    <property type="project" value="EnsemblMetazoa"/>
</dbReference>
<evidence type="ECO:0000256" key="7">
    <source>
        <dbReference type="SAM" id="Phobius"/>
    </source>
</evidence>
<dbReference type="EMBL" id="CMVM020000075">
    <property type="status" value="NOT_ANNOTATED_CDS"/>
    <property type="molecule type" value="Genomic_DNA"/>
</dbReference>
<dbReference type="PANTHER" id="PTHR10796">
    <property type="entry name" value="PATCHED-RELATED"/>
    <property type="match status" value="1"/>
</dbReference>
<evidence type="ECO:0000256" key="4">
    <source>
        <dbReference type="ARBA" id="ARBA00022989"/>
    </source>
</evidence>
<evidence type="ECO:0000256" key="5">
    <source>
        <dbReference type="ARBA" id="ARBA00023136"/>
    </source>
</evidence>
<evidence type="ECO:0000256" key="6">
    <source>
        <dbReference type="ARBA" id="ARBA00023180"/>
    </source>
</evidence>
<dbReference type="GO" id="GO:0006897">
    <property type="term" value="P:endocytosis"/>
    <property type="evidence" value="ECO:0007669"/>
    <property type="project" value="EnsemblMetazoa"/>
</dbReference>
<keyword evidence="10" id="KW-1185">Reference proteome</keyword>
<dbReference type="InterPro" id="IPR000731">
    <property type="entry name" value="SSD"/>
</dbReference>
<organism evidence="9 10">
    <name type="scientific">Onchocerca volvulus</name>
    <dbReference type="NCBI Taxonomy" id="6282"/>
    <lineage>
        <taxon>Eukaryota</taxon>
        <taxon>Metazoa</taxon>
        <taxon>Ecdysozoa</taxon>
        <taxon>Nematoda</taxon>
        <taxon>Chromadorea</taxon>
        <taxon>Rhabditida</taxon>
        <taxon>Spirurina</taxon>
        <taxon>Spiruromorpha</taxon>
        <taxon>Filarioidea</taxon>
        <taxon>Onchocercidae</taxon>
        <taxon>Onchocerca</taxon>
    </lineage>
</organism>
<dbReference type="InterPro" id="IPR003392">
    <property type="entry name" value="PTHD_SSD"/>
</dbReference>
<accession>A0A2K6VV77</accession>